<keyword evidence="1" id="KW-1133">Transmembrane helix</keyword>
<keyword evidence="4" id="KW-1185">Reference proteome</keyword>
<name>A0ABU3WTD5_9NOCA</name>
<dbReference type="Proteomes" id="UP001275440">
    <property type="component" value="Unassembled WGS sequence"/>
</dbReference>
<feature type="transmembrane region" description="Helical" evidence="1">
    <location>
        <begin position="37"/>
        <end position="62"/>
    </location>
</feature>
<evidence type="ECO:0000256" key="1">
    <source>
        <dbReference type="SAM" id="Phobius"/>
    </source>
</evidence>
<sequence>MMSIIHQTIEFLAEGIPVPDPPAKELPGKLGERANDLIGYAKTGFMVVAMLGLLATASMAIVGIRGRSEIAKNALGHLPWAVLALVIGGGAAGLIEAFS</sequence>
<evidence type="ECO:0000313" key="2">
    <source>
        <dbReference type="EMBL" id="MDV2477261.1"/>
    </source>
</evidence>
<proteinExistence type="predicted"/>
<dbReference type="EMBL" id="WBMO01000003">
    <property type="protein sequence ID" value="MDV2477261.1"/>
    <property type="molecule type" value="Genomic_DNA"/>
</dbReference>
<keyword evidence="1" id="KW-0472">Membrane</keyword>
<gene>
    <name evidence="2" type="ORF">F8M49_21335</name>
    <name evidence="3" type="ORF">F8M49_21830</name>
</gene>
<protein>
    <submittedName>
        <fullName evidence="2">Uncharacterized protein</fullName>
    </submittedName>
</protein>
<feature type="transmembrane region" description="Helical" evidence="1">
    <location>
        <begin position="74"/>
        <end position="95"/>
    </location>
</feature>
<evidence type="ECO:0000313" key="4">
    <source>
        <dbReference type="Proteomes" id="UP001275440"/>
    </source>
</evidence>
<evidence type="ECO:0000313" key="3">
    <source>
        <dbReference type="EMBL" id="MDV2477351.1"/>
    </source>
</evidence>
<organism evidence="2 4">
    <name type="scientific">Rhodococcus zopfii</name>
    <dbReference type="NCBI Taxonomy" id="43772"/>
    <lineage>
        <taxon>Bacteria</taxon>
        <taxon>Bacillati</taxon>
        <taxon>Actinomycetota</taxon>
        <taxon>Actinomycetes</taxon>
        <taxon>Mycobacteriales</taxon>
        <taxon>Nocardiaceae</taxon>
        <taxon>Rhodococcus</taxon>
    </lineage>
</organism>
<comment type="caution">
    <text evidence="2">The sequence shown here is derived from an EMBL/GenBank/DDBJ whole genome shotgun (WGS) entry which is preliminary data.</text>
</comment>
<keyword evidence="1" id="KW-0812">Transmembrane</keyword>
<accession>A0ABU3WTD5</accession>
<dbReference type="EMBL" id="WBMO01000003">
    <property type="protein sequence ID" value="MDV2477351.1"/>
    <property type="molecule type" value="Genomic_DNA"/>
</dbReference>
<reference evidence="2 4" key="1">
    <citation type="submission" date="2019-10" db="EMBL/GenBank/DDBJ databases">
        <title>Draft Genome Assembly of Rhodococcus zopfii DSM44189.</title>
        <authorList>
            <person name="Sutton J.M."/>
            <person name="Akob D.M."/>
            <person name="Bushman T.J."/>
        </authorList>
    </citation>
    <scope>NUCLEOTIDE SEQUENCE [LARGE SCALE GENOMIC DNA]</scope>
    <source>
        <strain evidence="2 4">DSM 44189</strain>
    </source>
</reference>